<accession>A0A0E9VA88</accession>
<dbReference type="AlphaFoldDB" id="A0A0E9VA88"/>
<proteinExistence type="predicted"/>
<organism evidence="1">
    <name type="scientific">Anguilla anguilla</name>
    <name type="common">European freshwater eel</name>
    <name type="synonym">Muraena anguilla</name>
    <dbReference type="NCBI Taxonomy" id="7936"/>
    <lineage>
        <taxon>Eukaryota</taxon>
        <taxon>Metazoa</taxon>
        <taxon>Chordata</taxon>
        <taxon>Craniata</taxon>
        <taxon>Vertebrata</taxon>
        <taxon>Euteleostomi</taxon>
        <taxon>Actinopterygii</taxon>
        <taxon>Neopterygii</taxon>
        <taxon>Teleostei</taxon>
        <taxon>Anguilliformes</taxon>
        <taxon>Anguillidae</taxon>
        <taxon>Anguilla</taxon>
    </lineage>
</organism>
<evidence type="ECO:0000313" key="1">
    <source>
        <dbReference type="EMBL" id="JAH75024.1"/>
    </source>
</evidence>
<dbReference type="EMBL" id="GBXM01033553">
    <property type="protein sequence ID" value="JAH75024.1"/>
    <property type="molecule type" value="Transcribed_RNA"/>
</dbReference>
<protein>
    <submittedName>
        <fullName evidence="1">Uncharacterized protein</fullName>
    </submittedName>
</protein>
<name>A0A0E9VA88_ANGAN</name>
<sequence length="18" mass="2025">MQLHHWSTGSRALGPAIY</sequence>
<reference evidence="1" key="1">
    <citation type="submission" date="2014-11" db="EMBL/GenBank/DDBJ databases">
        <authorList>
            <person name="Amaro Gonzalez C."/>
        </authorList>
    </citation>
    <scope>NUCLEOTIDE SEQUENCE</scope>
</reference>
<reference evidence="1" key="2">
    <citation type="journal article" date="2015" name="Fish Shellfish Immunol.">
        <title>Early steps in the European eel (Anguilla anguilla)-Vibrio vulnificus interaction in the gills: Role of the RtxA13 toxin.</title>
        <authorList>
            <person name="Callol A."/>
            <person name="Pajuelo D."/>
            <person name="Ebbesson L."/>
            <person name="Teles M."/>
            <person name="MacKenzie S."/>
            <person name="Amaro C."/>
        </authorList>
    </citation>
    <scope>NUCLEOTIDE SEQUENCE</scope>
</reference>